<proteinExistence type="predicted"/>
<keyword evidence="1" id="KW-0732">Signal</keyword>
<name>A0A380WHW9_AMIAI</name>
<dbReference type="RefSeq" id="WP_245431894.1">
    <property type="nucleotide sequence ID" value="NZ_BAAAVY010000005.1"/>
</dbReference>
<dbReference type="Pfam" id="PF07076">
    <property type="entry name" value="DUF1344"/>
    <property type="match status" value="1"/>
</dbReference>
<reference evidence="2 3" key="1">
    <citation type="submission" date="2018-06" db="EMBL/GenBank/DDBJ databases">
        <authorList>
            <consortium name="Pathogen Informatics"/>
            <person name="Doyle S."/>
        </authorList>
    </citation>
    <scope>NUCLEOTIDE SEQUENCE [LARGE SCALE GENOMIC DNA]</scope>
    <source>
        <strain evidence="2 3">NCTC10684</strain>
    </source>
</reference>
<evidence type="ECO:0000313" key="3">
    <source>
        <dbReference type="Proteomes" id="UP000254701"/>
    </source>
</evidence>
<dbReference type="EMBL" id="UFSM01000001">
    <property type="protein sequence ID" value="SUU87754.1"/>
    <property type="molecule type" value="Genomic_DNA"/>
</dbReference>
<gene>
    <name evidence="2" type="ORF">NCTC10684_00956</name>
</gene>
<dbReference type="Proteomes" id="UP000254701">
    <property type="component" value="Unassembled WGS sequence"/>
</dbReference>
<sequence>MRKLILALGAAAFMMGAAWAAAADGVIKEFNKDTRMITLEDGKTYTVPADVALPADLAAGMKVSITVADDDATKVTAVMTSAM</sequence>
<evidence type="ECO:0000256" key="1">
    <source>
        <dbReference type="SAM" id="SignalP"/>
    </source>
</evidence>
<accession>A0A380WHW9</accession>
<feature type="signal peptide" evidence="1">
    <location>
        <begin position="1"/>
        <end position="22"/>
    </location>
</feature>
<organism evidence="2 3">
    <name type="scientific">Aminobacter aminovorans</name>
    <name type="common">Chelatobacter heintzii</name>
    <dbReference type="NCBI Taxonomy" id="83263"/>
    <lineage>
        <taxon>Bacteria</taxon>
        <taxon>Pseudomonadati</taxon>
        <taxon>Pseudomonadota</taxon>
        <taxon>Alphaproteobacteria</taxon>
        <taxon>Hyphomicrobiales</taxon>
        <taxon>Phyllobacteriaceae</taxon>
        <taxon>Aminobacter</taxon>
    </lineage>
</organism>
<dbReference type="InterPro" id="IPR009780">
    <property type="entry name" value="DUF1344"/>
</dbReference>
<evidence type="ECO:0000313" key="2">
    <source>
        <dbReference type="EMBL" id="SUU87754.1"/>
    </source>
</evidence>
<protein>
    <submittedName>
        <fullName evidence="2">Protein of uncharacterized function (DUF1344)</fullName>
    </submittedName>
</protein>
<feature type="chain" id="PRO_5016838571" evidence="1">
    <location>
        <begin position="23"/>
        <end position="83"/>
    </location>
</feature>
<dbReference type="AlphaFoldDB" id="A0A380WHW9"/>